<evidence type="ECO:0000256" key="2">
    <source>
        <dbReference type="ARBA" id="ARBA00022801"/>
    </source>
</evidence>
<dbReference type="InterPro" id="IPR050738">
    <property type="entry name" value="Sulfatase"/>
</dbReference>
<comment type="similarity">
    <text evidence="1">Belongs to the sulfatase family.</text>
</comment>
<evidence type="ECO:0000256" key="3">
    <source>
        <dbReference type="SAM" id="MobiDB-lite"/>
    </source>
</evidence>
<feature type="region of interest" description="Disordered" evidence="3">
    <location>
        <begin position="486"/>
        <end position="505"/>
    </location>
</feature>
<evidence type="ECO:0000256" key="1">
    <source>
        <dbReference type="ARBA" id="ARBA00008779"/>
    </source>
</evidence>
<dbReference type="PANTHER" id="PTHR42693">
    <property type="entry name" value="ARYLSULFATASE FAMILY MEMBER"/>
    <property type="match status" value="1"/>
</dbReference>
<dbReference type="EMBL" id="JACSIT010000153">
    <property type="protein sequence ID" value="MBC6996615.1"/>
    <property type="molecule type" value="Genomic_DNA"/>
</dbReference>
<dbReference type="CDD" id="cd16027">
    <property type="entry name" value="SGSH"/>
    <property type="match status" value="1"/>
</dbReference>
<comment type="caution">
    <text evidence="5">The sequence shown here is derived from an EMBL/GenBank/DDBJ whole genome shotgun (WGS) entry which is preliminary data.</text>
</comment>
<accession>A0A923PM78</accession>
<evidence type="ECO:0000313" key="6">
    <source>
        <dbReference type="Proteomes" id="UP000650081"/>
    </source>
</evidence>
<dbReference type="PANTHER" id="PTHR42693:SF53">
    <property type="entry name" value="ENDO-4-O-SULFATASE"/>
    <property type="match status" value="1"/>
</dbReference>
<dbReference type="Gene3D" id="3.40.720.10">
    <property type="entry name" value="Alkaline Phosphatase, subunit A"/>
    <property type="match status" value="1"/>
</dbReference>
<keyword evidence="6" id="KW-1185">Reference proteome</keyword>
<keyword evidence="2" id="KW-0378">Hydrolase</keyword>
<organism evidence="5 6">
    <name type="scientific">Neolewinella lacunae</name>
    <dbReference type="NCBI Taxonomy" id="1517758"/>
    <lineage>
        <taxon>Bacteria</taxon>
        <taxon>Pseudomonadati</taxon>
        <taxon>Bacteroidota</taxon>
        <taxon>Saprospiria</taxon>
        <taxon>Saprospirales</taxon>
        <taxon>Lewinellaceae</taxon>
        <taxon>Neolewinella</taxon>
    </lineage>
</organism>
<name>A0A923PM78_9BACT</name>
<evidence type="ECO:0000259" key="4">
    <source>
        <dbReference type="Pfam" id="PF00884"/>
    </source>
</evidence>
<gene>
    <name evidence="5" type="ORF">H9S92_20760</name>
</gene>
<dbReference type="Pfam" id="PF00884">
    <property type="entry name" value="Sulfatase"/>
    <property type="match status" value="1"/>
</dbReference>
<proteinExistence type="inferred from homology"/>
<dbReference type="SUPFAM" id="SSF53649">
    <property type="entry name" value="Alkaline phosphatase-like"/>
    <property type="match status" value="1"/>
</dbReference>
<dbReference type="AlphaFoldDB" id="A0A923PM78"/>
<feature type="domain" description="Sulfatase N-terminal" evidence="4">
    <location>
        <begin position="47"/>
        <end position="338"/>
    </location>
</feature>
<dbReference type="GO" id="GO:0004065">
    <property type="term" value="F:arylsulfatase activity"/>
    <property type="evidence" value="ECO:0007669"/>
    <property type="project" value="TreeGrafter"/>
</dbReference>
<dbReference type="RefSeq" id="WP_187468619.1">
    <property type="nucleotide sequence ID" value="NZ_JACSIT010000153.1"/>
</dbReference>
<dbReference type="InterPro" id="IPR000917">
    <property type="entry name" value="Sulfatase_N"/>
</dbReference>
<dbReference type="InterPro" id="IPR017850">
    <property type="entry name" value="Alkaline_phosphatase_core_sf"/>
</dbReference>
<protein>
    <submittedName>
        <fullName evidence="5">Sulfatase</fullName>
    </submittedName>
</protein>
<evidence type="ECO:0000313" key="5">
    <source>
        <dbReference type="EMBL" id="MBC6996615.1"/>
    </source>
</evidence>
<dbReference type="Proteomes" id="UP000650081">
    <property type="component" value="Unassembled WGS sequence"/>
</dbReference>
<reference evidence="5" key="1">
    <citation type="submission" date="2020-08" db="EMBL/GenBank/DDBJ databases">
        <title>Lewinella bacteria from marine environments.</title>
        <authorList>
            <person name="Zhong Y."/>
        </authorList>
    </citation>
    <scope>NUCLEOTIDE SEQUENCE</scope>
    <source>
        <strain evidence="5">KCTC 42187</strain>
    </source>
</reference>
<sequence>MIRLPYARRTRAVTLATTILAGFLLLAFAFSRCATPATSRAQAAPLNIVLILADDQGAHLSALGTPGIATPNVDALADRGILFTQAFAVVPSCSPSRSSINTGMYPHANGHWRNTITPLLGDPASQFGRASTRVDQVGIHEYIRTLPEVLAERGYFTAITQKFHMSPPWKFPYSVRNPVHNDPAEYERVIGEFIEQAGERPFFFQANVSPPHRPFKNDIAGRPELLPDTSALMVPGYLPAVPLVQLDLQEYFAAVQLADACAGGIIAALRAKGKLENTLIIYTSDQGAPYHRAKASAYAAGLHVPFVVAGPGVVHGQRSDALISLIDLMPTVLDYFGIPVPETVQGRSLRSLFAGEAKKVAGRDYLFGEHNSHGPPRSEHYPTRMVYDGRYYYLKNLLPGKSYLLPADLSEEKGWGNRAYRGTVEAAATHPRAYAFLRELESGRPAEELYDMANDPEQLHNVAQLPAYRQEKARLAAALEAWRKSSGDAFDDPAQIPTRQEAPLR</sequence>